<evidence type="ECO:0000256" key="1">
    <source>
        <dbReference type="ARBA" id="ARBA00004651"/>
    </source>
</evidence>
<evidence type="ECO:0000256" key="6">
    <source>
        <dbReference type="ARBA" id="ARBA00023136"/>
    </source>
</evidence>
<keyword evidence="6 7" id="KW-0472">Membrane</keyword>
<evidence type="ECO:0000256" key="2">
    <source>
        <dbReference type="ARBA" id="ARBA00022448"/>
    </source>
</evidence>
<comment type="subcellular location">
    <subcellularLocation>
        <location evidence="1 7">Cell membrane</location>
        <topology evidence="1 7">Multi-pass membrane protein</topology>
    </subcellularLocation>
</comment>
<keyword evidence="5 7" id="KW-1133">Transmembrane helix</keyword>
<dbReference type="Pfam" id="PF00528">
    <property type="entry name" value="BPD_transp_1"/>
    <property type="match status" value="1"/>
</dbReference>
<dbReference type="Gene3D" id="1.10.3720.10">
    <property type="entry name" value="MetI-like"/>
    <property type="match status" value="1"/>
</dbReference>
<feature type="domain" description="ABC transmembrane type-1" evidence="8">
    <location>
        <begin position="62"/>
        <end position="253"/>
    </location>
</feature>
<gene>
    <name evidence="9" type="ORF">ENW11_07890</name>
</gene>
<evidence type="ECO:0000256" key="5">
    <source>
        <dbReference type="ARBA" id="ARBA00022989"/>
    </source>
</evidence>
<dbReference type="PANTHER" id="PTHR43744">
    <property type="entry name" value="ABC TRANSPORTER PERMEASE PROTEIN MG189-RELATED-RELATED"/>
    <property type="match status" value="1"/>
</dbReference>
<feature type="transmembrane region" description="Helical" evidence="7">
    <location>
        <begin position="228"/>
        <end position="252"/>
    </location>
</feature>
<comment type="caution">
    <text evidence="9">The sequence shown here is derived from an EMBL/GenBank/DDBJ whole genome shotgun (WGS) entry which is preliminary data.</text>
</comment>
<dbReference type="InterPro" id="IPR035906">
    <property type="entry name" value="MetI-like_sf"/>
</dbReference>
<evidence type="ECO:0000313" key="9">
    <source>
        <dbReference type="EMBL" id="HGY39708.1"/>
    </source>
</evidence>
<dbReference type="PANTHER" id="PTHR43744:SF12">
    <property type="entry name" value="ABC TRANSPORTER PERMEASE PROTEIN MG189-RELATED"/>
    <property type="match status" value="1"/>
</dbReference>
<organism evidence="9">
    <name type="scientific">Candidatus Caldatribacterium saccharofermentans</name>
    <dbReference type="NCBI Taxonomy" id="1454753"/>
    <lineage>
        <taxon>Bacteria</taxon>
        <taxon>Pseudomonadati</taxon>
        <taxon>Atribacterota</taxon>
        <taxon>Atribacteria</taxon>
        <taxon>Atribacterales</taxon>
        <taxon>Candidatus Caldatribacteriaceae</taxon>
        <taxon>Candidatus Caldatribacterium</taxon>
    </lineage>
</organism>
<dbReference type="GO" id="GO:0055085">
    <property type="term" value="P:transmembrane transport"/>
    <property type="evidence" value="ECO:0007669"/>
    <property type="project" value="InterPro"/>
</dbReference>
<evidence type="ECO:0000259" key="8">
    <source>
        <dbReference type="PROSITE" id="PS50928"/>
    </source>
</evidence>
<protein>
    <submittedName>
        <fullName evidence="9">Carbohydrate ABC transporter permease</fullName>
    </submittedName>
</protein>
<feature type="transmembrane region" description="Helical" evidence="7">
    <location>
        <begin position="5"/>
        <end position="23"/>
    </location>
</feature>
<dbReference type="AlphaFoldDB" id="A0A7V4WLS4"/>
<evidence type="ECO:0000256" key="4">
    <source>
        <dbReference type="ARBA" id="ARBA00022692"/>
    </source>
</evidence>
<keyword evidence="2 7" id="KW-0813">Transport</keyword>
<feature type="transmembrane region" description="Helical" evidence="7">
    <location>
        <begin position="66"/>
        <end position="85"/>
    </location>
</feature>
<accession>A0A7V4WLS4</accession>
<name>A0A7V4WLS4_9BACT</name>
<dbReference type="PROSITE" id="PS50928">
    <property type="entry name" value="ABC_TM1"/>
    <property type="match status" value="1"/>
</dbReference>
<sequence>MHQYLLMVVVAVVMFFPILWIILSSFKPMIEFSVFPPRILPSRLYWQNYAEVFANSKLLVYLRNTLILIVGNTIGTLLSSSMVAYPLARMRFKGREVIFSLILMTMMVPGYVTIIPQYVLFKQLGWLDTFLPIIVPAFFAYPYNVFLFRQFYRTIPRELDEAAKIDGCSEWGVFLRIIAPISRPIFITIGTLSSIFWWNEFFIPMVFINSEDLKPLSVGIYSFSRTTFVVRWDLIMAMATIMLLLPMALFLLARQYITEGIKTTGFK</sequence>
<evidence type="ECO:0000256" key="3">
    <source>
        <dbReference type="ARBA" id="ARBA00022475"/>
    </source>
</evidence>
<keyword evidence="4 7" id="KW-0812">Transmembrane</keyword>
<feature type="transmembrane region" description="Helical" evidence="7">
    <location>
        <begin position="97"/>
        <end position="118"/>
    </location>
</feature>
<feature type="transmembrane region" description="Helical" evidence="7">
    <location>
        <begin position="185"/>
        <end position="208"/>
    </location>
</feature>
<comment type="similarity">
    <text evidence="7">Belongs to the binding-protein-dependent transport system permease family.</text>
</comment>
<feature type="transmembrane region" description="Helical" evidence="7">
    <location>
        <begin position="130"/>
        <end position="148"/>
    </location>
</feature>
<dbReference type="GO" id="GO:0005886">
    <property type="term" value="C:plasma membrane"/>
    <property type="evidence" value="ECO:0007669"/>
    <property type="project" value="UniProtKB-SubCell"/>
</dbReference>
<reference evidence="9" key="1">
    <citation type="journal article" date="2020" name="mSystems">
        <title>Genome- and Community-Level Interaction Insights into Carbon Utilization and Element Cycling Functions of Hydrothermarchaeota in Hydrothermal Sediment.</title>
        <authorList>
            <person name="Zhou Z."/>
            <person name="Liu Y."/>
            <person name="Xu W."/>
            <person name="Pan J."/>
            <person name="Luo Z.H."/>
            <person name="Li M."/>
        </authorList>
    </citation>
    <scope>NUCLEOTIDE SEQUENCE [LARGE SCALE GENOMIC DNA]</scope>
    <source>
        <strain evidence="9">SpSt-82</strain>
    </source>
</reference>
<dbReference type="SUPFAM" id="SSF161098">
    <property type="entry name" value="MetI-like"/>
    <property type="match status" value="1"/>
</dbReference>
<evidence type="ECO:0000256" key="7">
    <source>
        <dbReference type="RuleBase" id="RU363032"/>
    </source>
</evidence>
<dbReference type="InterPro" id="IPR000515">
    <property type="entry name" value="MetI-like"/>
</dbReference>
<keyword evidence="3" id="KW-1003">Cell membrane</keyword>
<dbReference type="EMBL" id="DTIY01000059">
    <property type="protein sequence ID" value="HGY39708.1"/>
    <property type="molecule type" value="Genomic_DNA"/>
</dbReference>
<proteinExistence type="inferred from homology"/>
<dbReference type="CDD" id="cd06261">
    <property type="entry name" value="TM_PBP2"/>
    <property type="match status" value="1"/>
</dbReference>